<dbReference type="EMBL" id="CP034036">
    <property type="protein sequence ID" value="QCR05150.1"/>
    <property type="molecule type" value="Genomic_DNA"/>
</dbReference>
<name>A0A2U1UUQ1_9GAMM</name>
<evidence type="ECO:0000313" key="1">
    <source>
        <dbReference type="EMBL" id="PWC25399.1"/>
    </source>
</evidence>
<evidence type="ECO:0000313" key="3">
    <source>
        <dbReference type="Proteomes" id="UP000295985"/>
    </source>
</evidence>
<dbReference type="Gene3D" id="1.20.120.330">
    <property type="entry name" value="Nucleotidyltransferases domain 2"/>
    <property type="match status" value="1"/>
</dbReference>
<dbReference type="AlphaFoldDB" id="A0A2U1UUQ1"/>
<dbReference type="RefSeq" id="WP_009113369.1">
    <property type="nucleotide sequence ID" value="NZ_CP034036.1"/>
</dbReference>
<dbReference type="EMBL" id="QDKK01000004">
    <property type="protein sequence ID" value="PWC25399.1"/>
    <property type="molecule type" value="Genomic_DNA"/>
</dbReference>
<dbReference type="Proteomes" id="UP000303847">
    <property type="component" value="Chromosome"/>
</dbReference>
<reference evidence="2 4" key="2">
    <citation type="submission" date="2018-11" db="EMBL/GenBank/DDBJ databases">
        <title>Genome sequences of Brenneria nigrifluens and Brenneria rubrifaciens.</title>
        <authorList>
            <person name="Poret-Peterson A.T."/>
            <person name="McClean A.E."/>
            <person name="Kluepfel D.A."/>
        </authorList>
    </citation>
    <scope>NUCLEOTIDE SEQUENCE [LARGE SCALE GENOMIC DNA]</scope>
    <source>
        <strain evidence="2 4">ATCC 13028</strain>
    </source>
</reference>
<dbReference type="OrthoDB" id="7030738at2"/>
<accession>A0A2U1UUQ1</accession>
<evidence type="ECO:0000313" key="2">
    <source>
        <dbReference type="EMBL" id="QCR05150.1"/>
    </source>
</evidence>
<gene>
    <name evidence="1" type="ORF">DDT54_05755</name>
    <name evidence="2" type="ORF">EH206_13715</name>
</gene>
<proteinExistence type="predicted"/>
<organism evidence="1 3">
    <name type="scientific">Brenneria nigrifluens DSM 30175 = ATCC 13028</name>
    <dbReference type="NCBI Taxonomy" id="1121120"/>
    <lineage>
        <taxon>Bacteria</taxon>
        <taxon>Pseudomonadati</taxon>
        <taxon>Pseudomonadota</taxon>
        <taxon>Gammaproteobacteria</taxon>
        <taxon>Enterobacterales</taxon>
        <taxon>Pectobacteriaceae</taxon>
        <taxon>Brenneria</taxon>
    </lineage>
</organism>
<dbReference type="Proteomes" id="UP000295985">
    <property type="component" value="Unassembled WGS sequence"/>
</dbReference>
<keyword evidence="4" id="KW-1185">Reference proteome</keyword>
<reference evidence="1 3" key="1">
    <citation type="submission" date="2018-04" db="EMBL/GenBank/DDBJ databases">
        <title>Brenneria corticis sp.nov.</title>
        <authorList>
            <person name="Li Y."/>
        </authorList>
    </citation>
    <scope>NUCLEOTIDE SEQUENCE [LARGE SCALE GENOMIC DNA]</scope>
    <source>
        <strain evidence="1 3">LMG 2694</strain>
    </source>
</reference>
<evidence type="ECO:0008006" key="5">
    <source>
        <dbReference type="Google" id="ProtNLM"/>
    </source>
</evidence>
<protein>
    <recommendedName>
        <fullName evidence="5">HEPN domain-containing protein</fullName>
    </recommendedName>
</protein>
<evidence type="ECO:0000313" key="4">
    <source>
        <dbReference type="Proteomes" id="UP000303847"/>
    </source>
</evidence>
<sequence>MPVSRDCFLDIAKDSLKNSGEQWTRNAISRSYYFMFHSVKSIIIDKAPDRDKAGNRLPFGEHKRLSEYLCSGDAAEDYSLDGPTAEKIGMKLRSAHQKRCDADYALEKKINRIDALKMVVAAEEVARDVDSLSKP</sequence>